<sequence>MNSLFSCFDGFCAETLTVKNVNNSSFTFSSSSSSYPSSSPAIINTVMGNQDKGKREITAVISSREDRIIAEIGSGV</sequence>
<gene>
    <name evidence="1" type="ORF">PanWU01x14_056780</name>
</gene>
<name>A0A2P5DJP5_PARAD</name>
<proteinExistence type="predicted"/>
<dbReference type="Proteomes" id="UP000237105">
    <property type="component" value="Unassembled WGS sequence"/>
</dbReference>
<protein>
    <submittedName>
        <fullName evidence="1">Uncharacterized protein</fullName>
    </submittedName>
</protein>
<keyword evidence="2" id="KW-1185">Reference proteome</keyword>
<dbReference type="EMBL" id="JXTB01000033">
    <property type="protein sequence ID" value="PON73496.1"/>
    <property type="molecule type" value="Genomic_DNA"/>
</dbReference>
<accession>A0A2P5DJP5</accession>
<organism evidence="1 2">
    <name type="scientific">Parasponia andersonii</name>
    <name type="common">Sponia andersonii</name>
    <dbReference type="NCBI Taxonomy" id="3476"/>
    <lineage>
        <taxon>Eukaryota</taxon>
        <taxon>Viridiplantae</taxon>
        <taxon>Streptophyta</taxon>
        <taxon>Embryophyta</taxon>
        <taxon>Tracheophyta</taxon>
        <taxon>Spermatophyta</taxon>
        <taxon>Magnoliopsida</taxon>
        <taxon>eudicotyledons</taxon>
        <taxon>Gunneridae</taxon>
        <taxon>Pentapetalae</taxon>
        <taxon>rosids</taxon>
        <taxon>fabids</taxon>
        <taxon>Rosales</taxon>
        <taxon>Cannabaceae</taxon>
        <taxon>Parasponia</taxon>
    </lineage>
</organism>
<evidence type="ECO:0000313" key="1">
    <source>
        <dbReference type="EMBL" id="PON73496.1"/>
    </source>
</evidence>
<comment type="caution">
    <text evidence="1">The sequence shown here is derived from an EMBL/GenBank/DDBJ whole genome shotgun (WGS) entry which is preliminary data.</text>
</comment>
<reference evidence="2" key="1">
    <citation type="submission" date="2016-06" db="EMBL/GenBank/DDBJ databases">
        <title>Parallel loss of symbiosis genes in relatives of nitrogen-fixing non-legume Parasponia.</title>
        <authorList>
            <person name="Van Velzen R."/>
            <person name="Holmer R."/>
            <person name="Bu F."/>
            <person name="Rutten L."/>
            <person name="Van Zeijl A."/>
            <person name="Liu W."/>
            <person name="Santuari L."/>
            <person name="Cao Q."/>
            <person name="Sharma T."/>
            <person name="Shen D."/>
            <person name="Roswanjaya Y."/>
            <person name="Wardhani T."/>
            <person name="Kalhor M.S."/>
            <person name="Jansen J."/>
            <person name="Van den Hoogen J."/>
            <person name="Gungor B."/>
            <person name="Hartog M."/>
            <person name="Hontelez J."/>
            <person name="Verver J."/>
            <person name="Yang W.-C."/>
            <person name="Schijlen E."/>
            <person name="Repin R."/>
            <person name="Schilthuizen M."/>
            <person name="Schranz E."/>
            <person name="Heidstra R."/>
            <person name="Miyata K."/>
            <person name="Fedorova E."/>
            <person name="Kohlen W."/>
            <person name="Bisseling T."/>
            <person name="Smit S."/>
            <person name="Geurts R."/>
        </authorList>
    </citation>
    <scope>NUCLEOTIDE SEQUENCE [LARGE SCALE GENOMIC DNA]</scope>
    <source>
        <strain evidence="2">cv. WU1-14</strain>
    </source>
</reference>
<dbReference type="AlphaFoldDB" id="A0A2P5DJP5"/>
<evidence type="ECO:0000313" key="2">
    <source>
        <dbReference type="Proteomes" id="UP000237105"/>
    </source>
</evidence>